<accession>A0A1H6N8S5</accession>
<evidence type="ECO:0000256" key="1">
    <source>
        <dbReference type="ARBA" id="ARBA00004429"/>
    </source>
</evidence>
<evidence type="ECO:0000256" key="5">
    <source>
        <dbReference type="ARBA" id="ARBA00022692"/>
    </source>
</evidence>
<dbReference type="EMBL" id="FNXF01000021">
    <property type="protein sequence ID" value="SEI11267.1"/>
    <property type="molecule type" value="Genomic_DNA"/>
</dbReference>
<evidence type="ECO:0000313" key="10">
    <source>
        <dbReference type="EMBL" id="SEI11267.1"/>
    </source>
</evidence>
<sequence length="409" mass="45479">MANFVYTARDTNGNAVSGQIEAGSEGAAADLLRRRSFIPLTIQRQAEQSKTSIGQLELWQAKVSLTDLILFSRQMYSLMKAGIPIVRAIEGLAQSTSSKRLQKVLGELVGQLENGRSLSVALAEHPKVFSRLMVSIVHVGENTGRLDEAFLQLNYYFEQELETRKQIKQATRYPFFVLIALVVAMFILNLAVIPQFANMFARFNAELPWSTKALLASSAFFVAYWPLIIIAAIGATFGFRSYIKTDKGRVVWGRWRLVFPIIGNVIYRATLGRFARSFGMMLKAGVPMTSALTLVADAVDNEYMGEKIRDMRRNIERGESLLRVSQQSGMFTPLVLQMIAVGEETGAMDDMLGEVAGFYEREVAFDLKSLTAKIEPILIAIVAVMVLILALGIFTPMWDMLNAYKGNTG</sequence>
<keyword evidence="4" id="KW-0997">Cell inner membrane</keyword>
<evidence type="ECO:0000256" key="6">
    <source>
        <dbReference type="ARBA" id="ARBA00022989"/>
    </source>
</evidence>
<evidence type="ECO:0000256" key="7">
    <source>
        <dbReference type="ARBA" id="ARBA00023136"/>
    </source>
</evidence>
<dbReference type="PANTHER" id="PTHR30012:SF4">
    <property type="entry name" value="MSHA BIOGENESIS PROTEIN MSHG"/>
    <property type="match status" value="1"/>
</dbReference>
<reference evidence="11" key="1">
    <citation type="submission" date="2016-10" db="EMBL/GenBank/DDBJ databases">
        <authorList>
            <person name="Varghese N."/>
            <person name="Submissions S."/>
        </authorList>
    </citation>
    <scope>NUCLEOTIDE SEQUENCE [LARGE SCALE GENOMIC DNA]</scope>
    <source>
        <strain evidence="11">DSM 17616</strain>
    </source>
</reference>
<feature type="domain" description="Type II secretion system protein GspF" evidence="9">
    <location>
        <begin position="71"/>
        <end position="194"/>
    </location>
</feature>
<keyword evidence="3" id="KW-1003">Cell membrane</keyword>
<keyword evidence="6 8" id="KW-1133">Transmembrane helix</keyword>
<evidence type="ECO:0000256" key="2">
    <source>
        <dbReference type="ARBA" id="ARBA00005745"/>
    </source>
</evidence>
<dbReference type="FunFam" id="1.20.81.30:FF:000001">
    <property type="entry name" value="Type II secretion system protein F"/>
    <property type="match status" value="2"/>
</dbReference>
<dbReference type="InterPro" id="IPR018076">
    <property type="entry name" value="T2SS_GspF_dom"/>
</dbReference>
<evidence type="ECO:0000256" key="4">
    <source>
        <dbReference type="ARBA" id="ARBA00022519"/>
    </source>
</evidence>
<evidence type="ECO:0000256" key="8">
    <source>
        <dbReference type="SAM" id="Phobius"/>
    </source>
</evidence>
<keyword evidence="11" id="KW-1185">Reference proteome</keyword>
<protein>
    <submittedName>
        <fullName evidence="10">MSHA biogenesis protein MshG</fullName>
    </submittedName>
</protein>
<organism evidence="10 11">
    <name type="scientific">Rheinheimera pacifica</name>
    <dbReference type="NCBI Taxonomy" id="173990"/>
    <lineage>
        <taxon>Bacteria</taxon>
        <taxon>Pseudomonadati</taxon>
        <taxon>Pseudomonadota</taxon>
        <taxon>Gammaproteobacteria</taxon>
        <taxon>Chromatiales</taxon>
        <taxon>Chromatiaceae</taxon>
        <taxon>Rheinheimera</taxon>
    </lineage>
</organism>
<proteinExistence type="inferred from homology"/>
<dbReference type="Proteomes" id="UP000199371">
    <property type="component" value="Unassembled WGS sequence"/>
</dbReference>
<dbReference type="InterPro" id="IPR003004">
    <property type="entry name" value="GspF/PilC"/>
</dbReference>
<dbReference type="Pfam" id="PF00482">
    <property type="entry name" value="T2SSF"/>
    <property type="match status" value="2"/>
</dbReference>
<feature type="domain" description="Type II secretion system protein GspF" evidence="9">
    <location>
        <begin position="274"/>
        <end position="396"/>
    </location>
</feature>
<evidence type="ECO:0000259" key="9">
    <source>
        <dbReference type="Pfam" id="PF00482"/>
    </source>
</evidence>
<name>A0A1H6N8S5_9GAMM</name>
<dbReference type="PRINTS" id="PR00812">
    <property type="entry name" value="BCTERIALGSPF"/>
</dbReference>
<feature type="transmembrane region" description="Helical" evidence="8">
    <location>
        <begin position="173"/>
        <end position="193"/>
    </location>
</feature>
<gene>
    <name evidence="10" type="ORF">SAMN05660691_03794</name>
</gene>
<dbReference type="GO" id="GO:0015628">
    <property type="term" value="P:protein secretion by the type II secretion system"/>
    <property type="evidence" value="ECO:0007669"/>
    <property type="project" value="TreeGrafter"/>
</dbReference>
<keyword evidence="5 8" id="KW-0812">Transmembrane</keyword>
<evidence type="ECO:0000313" key="11">
    <source>
        <dbReference type="Proteomes" id="UP000199371"/>
    </source>
</evidence>
<comment type="similarity">
    <text evidence="2">Belongs to the GSP F family.</text>
</comment>
<feature type="transmembrane region" description="Helical" evidence="8">
    <location>
        <begin position="377"/>
        <end position="398"/>
    </location>
</feature>
<dbReference type="STRING" id="173990.SAMN05660691_03794"/>
<dbReference type="AlphaFoldDB" id="A0A1H6N8S5"/>
<dbReference type="OrthoDB" id="9805682at2"/>
<dbReference type="PANTHER" id="PTHR30012">
    <property type="entry name" value="GENERAL SECRETION PATHWAY PROTEIN"/>
    <property type="match status" value="1"/>
</dbReference>
<dbReference type="Gene3D" id="1.20.81.30">
    <property type="entry name" value="Type II secretion system (T2SS), domain F"/>
    <property type="match status" value="2"/>
</dbReference>
<evidence type="ECO:0000256" key="3">
    <source>
        <dbReference type="ARBA" id="ARBA00022475"/>
    </source>
</evidence>
<dbReference type="GO" id="GO:0005886">
    <property type="term" value="C:plasma membrane"/>
    <property type="evidence" value="ECO:0007669"/>
    <property type="project" value="UniProtKB-SubCell"/>
</dbReference>
<comment type="subcellular location">
    <subcellularLocation>
        <location evidence="1">Cell inner membrane</location>
        <topology evidence="1">Multi-pass membrane protein</topology>
    </subcellularLocation>
</comment>
<keyword evidence="7 8" id="KW-0472">Membrane</keyword>
<dbReference type="RefSeq" id="WP_092796619.1">
    <property type="nucleotide sequence ID" value="NZ_DASWWU010000014.1"/>
</dbReference>
<dbReference type="InterPro" id="IPR042094">
    <property type="entry name" value="T2SS_GspF_sf"/>
</dbReference>
<feature type="transmembrane region" description="Helical" evidence="8">
    <location>
        <begin position="213"/>
        <end position="239"/>
    </location>
</feature>